<accession>A0A3A4P1H5</accession>
<dbReference type="PROSITE" id="PS50975">
    <property type="entry name" value="ATP_GRASP"/>
    <property type="match status" value="1"/>
</dbReference>
<dbReference type="PANTHER" id="PTHR43472">
    <property type="entry name" value="PHOSPHORIBOSYLAMINE--GLYCINE LIGASE"/>
    <property type="match status" value="1"/>
</dbReference>
<dbReference type="Gene3D" id="3.40.50.20">
    <property type="match status" value="1"/>
</dbReference>
<dbReference type="PROSITE" id="PS00184">
    <property type="entry name" value="GARS"/>
    <property type="match status" value="1"/>
</dbReference>
<evidence type="ECO:0000256" key="11">
    <source>
        <dbReference type="ARBA" id="ARBA00038345"/>
    </source>
</evidence>
<keyword evidence="8 14" id="KW-0658">Purine biosynthesis</keyword>
<evidence type="ECO:0000256" key="15">
    <source>
        <dbReference type="PROSITE-ProRule" id="PRU00409"/>
    </source>
</evidence>
<dbReference type="SMART" id="SM01210">
    <property type="entry name" value="GARS_C"/>
    <property type="match status" value="1"/>
</dbReference>
<dbReference type="Pfam" id="PF02844">
    <property type="entry name" value="GARS_N"/>
    <property type="match status" value="1"/>
</dbReference>
<sequence>MKILVIGGGGREHALVWKISQSPLVKKIFCAPGNAGIAELGECVNVKATDTEKLVAFAEKEKIDLTVVGPEAPLVEGVVDKLSERGLRAFGPRAEAALLEGSKIFAKKLMAKYNIPTGTFHTFCEAEEAAEFVHEIGTPVVIKADGLAAGKGVIVAFDEKVALSAVNQCLVEGAFGRAGSRIVIEEFLQGEEASVLAFTDGRNILTMPASQDHKAIYDGDKGPNTGGMGAYSPAPVVSPTLLEHIENQIIRPTIDALRHEGCEYRGVIYCGIMMTEAGPKVLEYNVRFGDPEAQVVIPRLKSDLVPLMLACADGTLSDMQAEWTDDAAVCVVLASGGYPGKYKKGMRITGLENARKVAGAIVFHAGTELKDGQVVTDGGRVIGATALGEDIPSAIERAYQCAETIRFEGRYFRSDIGKKALARLERDS</sequence>
<dbReference type="InterPro" id="IPR000115">
    <property type="entry name" value="PRibGlycinamide_synth"/>
</dbReference>
<dbReference type="InterPro" id="IPR020560">
    <property type="entry name" value="PRibGlycinamide_synth_C-dom"/>
</dbReference>
<dbReference type="Gene3D" id="3.30.1490.20">
    <property type="entry name" value="ATP-grasp fold, A domain"/>
    <property type="match status" value="1"/>
</dbReference>
<evidence type="ECO:0000313" key="18">
    <source>
        <dbReference type="Proteomes" id="UP000265882"/>
    </source>
</evidence>
<keyword evidence="5 14" id="KW-0436">Ligase</keyword>
<keyword evidence="10" id="KW-0464">Manganese</keyword>
<dbReference type="GO" id="GO:0004637">
    <property type="term" value="F:phosphoribosylamine-glycine ligase activity"/>
    <property type="evidence" value="ECO:0007669"/>
    <property type="project" value="UniProtKB-UniRule"/>
</dbReference>
<dbReference type="InterPro" id="IPR020561">
    <property type="entry name" value="PRibGlycinamid_synth_ATP-grasp"/>
</dbReference>
<feature type="domain" description="ATP-grasp" evidence="16">
    <location>
        <begin position="107"/>
        <end position="313"/>
    </location>
</feature>
<reference evidence="17 18" key="1">
    <citation type="journal article" date="2017" name="ISME J.">
        <title>Energy and carbon metabolisms in a deep terrestrial subsurface fluid microbial community.</title>
        <authorList>
            <person name="Momper L."/>
            <person name="Jungbluth S.P."/>
            <person name="Lee M.D."/>
            <person name="Amend J.P."/>
        </authorList>
    </citation>
    <scope>NUCLEOTIDE SEQUENCE [LARGE SCALE GENOMIC DNA]</scope>
    <source>
        <strain evidence="17">SURF_5</strain>
    </source>
</reference>
<dbReference type="GO" id="GO:0005524">
    <property type="term" value="F:ATP binding"/>
    <property type="evidence" value="ECO:0007669"/>
    <property type="project" value="UniProtKB-UniRule"/>
</dbReference>
<evidence type="ECO:0000256" key="8">
    <source>
        <dbReference type="ARBA" id="ARBA00022755"/>
    </source>
</evidence>
<dbReference type="FunFam" id="3.30.470.20:FF:000018">
    <property type="entry name" value="Trifunctional purine biosynthetic protein adenosine-3"/>
    <property type="match status" value="1"/>
</dbReference>
<evidence type="ECO:0000256" key="4">
    <source>
        <dbReference type="ARBA" id="ARBA00013255"/>
    </source>
</evidence>
<dbReference type="InterPro" id="IPR011054">
    <property type="entry name" value="Rudment_hybrid_motif"/>
</dbReference>
<dbReference type="EC" id="6.3.4.13" evidence="4 14"/>
<dbReference type="HAMAP" id="MF_00138">
    <property type="entry name" value="GARS"/>
    <property type="match status" value="1"/>
</dbReference>
<dbReference type="Pfam" id="PF02843">
    <property type="entry name" value="GARS_C"/>
    <property type="match status" value="1"/>
</dbReference>
<keyword evidence="9 15" id="KW-0067">ATP-binding</keyword>
<evidence type="ECO:0000313" key="17">
    <source>
        <dbReference type="EMBL" id="RJP25072.1"/>
    </source>
</evidence>
<name>A0A3A4P1H5_ABYX5</name>
<evidence type="ECO:0000256" key="5">
    <source>
        <dbReference type="ARBA" id="ARBA00022598"/>
    </source>
</evidence>
<dbReference type="PANTHER" id="PTHR43472:SF1">
    <property type="entry name" value="PHOSPHORIBOSYLAMINE--GLYCINE LIGASE, CHLOROPLASTIC"/>
    <property type="match status" value="1"/>
</dbReference>
<keyword evidence="7 15" id="KW-0547">Nucleotide-binding</keyword>
<comment type="cofactor">
    <cofactor evidence="1">
        <name>Mn(2+)</name>
        <dbReference type="ChEBI" id="CHEBI:29035"/>
    </cofactor>
</comment>
<dbReference type="Gene3D" id="3.30.470.20">
    <property type="entry name" value="ATP-grasp fold, B domain"/>
    <property type="match status" value="1"/>
</dbReference>
<dbReference type="FunFam" id="3.90.600.10:FF:000001">
    <property type="entry name" value="Trifunctional purine biosynthetic protein adenosine-3"/>
    <property type="match status" value="1"/>
</dbReference>
<dbReference type="AlphaFoldDB" id="A0A3A4P1H5"/>
<evidence type="ECO:0000256" key="6">
    <source>
        <dbReference type="ARBA" id="ARBA00022723"/>
    </source>
</evidence>
<dbReference type="SMART" id="SM01209">
    <property type="entry name" value="GARS_A"/>
    <property type="match status" value="1"/>
</dbReference>
<organism evidence="17 18">
    <name type="scientific">Abyssobacteria bacterium (strain SURF_5)</name>
    <dbReference type="NCBI Taxonomy" id="2093360"/>
    <lineage>
        <taxon>Bacteria</taxon>
        <taxon>Pseudomonadati</taxon>
        <taxon>Candidatus Hydrogenedentota</taxon>
        <taxon>Candidatus Abyssobacteria</taxon>
    </lineage>
</organism>
<dbReference type="InterPro" id="IPR011761">
    <property type="entry name" value="ATP-grasp"/>
</dbReference>
<comment type="caution">
    <text evidence="17">The sequence shown here is derived from an EMBL/GenBank/DDBJ whole genome shotgun (WGS) entry which is preliminary data.</text>
</comment>
<evidence type="ECO:0000256" key="14">
    <source>
        <dbReference type="HAMAP-Rule" id="MF_00138"/>
    </source>
</evidence>
<protein>
    <recommendedName>
        <fullName evidence="4 14">Phosphoribosylamine--glycine ligase</fullName>
        <ecNumber evidence="4 14">6.3.4.13</ecNumber>
    </recommendedName>
    <alternativeName>
        <fullName evidence="14">GARS</fullName>
    </alternativeName>
    <alternativeName>
        <fullName evidence="12 14">Glycinamide ribonucleotide synthetase</fullName>
    </alternativeName>
    <alternativeName>
        <fullName evidence="13 14">Phosphoribosylglycinamide synthetase</fullName>
    </alternativeName>
</protein>
<comment type="catalytic activity">
    <reaction evidence="14">
        <text>5-phospho-beta-D-ribosylamine + glycine + ATP = N(1)-(5-phospho-beta-D-ribosyl)glycinamide + ADP + phosphate + H(+)</text>
        <dbReference type="Rhea" id="RHEA:17453"/>
        <dbReference type="ChEBI" id="CHEBI:15378"/>
        <dbReference type="ChEBI" id="CHEBI:30616"/>
        <dbReference type="ChEBI" id="CHEBI:43474"/>
        <dbReference type="ChEBI" id="CHEBI:57305"/>
        <dbReference type="ChEBI" id="CHEBI:58681"/>
        <dbReference type="ChEBI" id="CHEBI:143788"/>
        <dbReference type="ChEBI" id="CHEBI:456216"/>
        <dbReference type="EC" id="6.3.4.13"/>
    </reaction>
</comment>
<evidence type="ECO:0000256" key="10">
    <source>
        <dbReference type="ARBA" id="ARBA00023211"/>
    </source>
</evidence>
<keyword evidence="6" id="KW-0479">Metal-binding</keyword>
<evidence type="ECO:0000256" key="12">
    <source>
        <dbReference type="ARBA" id="ARBA00042242"/>
    </source>
</evidence>
<evidence type="ECO:0000256" key="9">
    <source>
        <dbReference type="ARBA" id="ARBA00022840"/>
    </source>
</evidence>
<dbReference type="InterPro" id="IPR013815">
    <property type="entry name" value="ATP_grasp_subdomain_1"/>
</dbReference>
<dbReference type="FunFam" id="3.40.50.20:FF:000006">
    <property type="entry name" value="Phosphoribosylamine--glycine ligase, chloroplastic"/>
    <property type="match status" value="1"/>
</dbReference>
<dbReference type="SUPFAM" id="SSF52440">
    <property type="entry name" value="PreATP-grasp domain"/>
    <property type="match status" value="1"/>
</dbReference>
<dbReference type="EMBL" id="QZKU01000026">
    <property type="protein sequence ID" value="RJP25072.1"/>
    <property type="molecule type" value="Genomic_DNA"/>
</dbReference>
<dbReference type="GO" id="GO:0009113">
    <property type="term" value="P:purine nucleobase biosynthetic process"/>
    <property type="evidence" value="ECO:0007669"/>
    <property type="project" value="InterPro"/>
</dbReference>
<dbReference type="GO" id="GO:0046872">
    <property type="term" value="F:metal ion binding"/>
    <property type="evidence" value="ECO:0007669"/>
    <property type="project" value="UniProtKB-KW"/>
</dbReference>
<evidence type="ECO:0000256" key="7">
    <source>
        <dbReference type="ARBA" id="ARBA00022741"/>
    </source>
</evidence>
<dbReference type="SUPFAM" id="SSF56059">
    <property type="entry name" value="Glutathione synthetase ATP-binding domain-like"/>
    <property type="match status" value="1"/>
</dbReference>
<evidence type="ECO:0000256" key="13">
    <source>
        <dbReference type="ARBA" id="ARBA00042864"/>
    </source>
</evidence>
<dbReference type="InterPro" id="IPR020562">
    <property type="entry name" value="PRibGlycinamide_synth_N"/>
</dbReference>
<comment type="cofactor">
    <cofactor evidence="2">
        <name>Mg(2+)</name>
        <dbReference type="ChEBI" id="CHEBI:18420"/>
    </cofactor>
</comment>
<gene>
    <name evidence="14 17" type="primary">purD</name>
    <name evidence="17" type="ORF">C4520_02855</name>
</gene>
<evidence type="ECO:0000256" key="3">
    <source>
        <dbReference type="ARBA" id="ARBA00005174"/>
    </source>
</evidence>
<dbReference type="InterPro" id="IPR016185">
    <property type="entry name" value="PreATP-grasp_dom_sf"/>
</dbReference>
<dbReference type="Proteomes" id="UP000265882">
    <property type="component" value="Unassembled WGS sequence"/>
</dbReference>
<dbReference type="SUPFAM" id="SSF51246">
    <property type="entry name" value="Rudiment single hybrid motif"/>
    <property type="match status" value="1"/>
</dbReference>
<evidence type="ECO:0000259" key="16">
    <source>
        <dbReference type="PROSITE" id="PS50975"/>
    </source>
</evidence>
<dbReference type="InterPro" id="IPR037123">
    <property type="entry name" value="PRibGlycinamide_synth_C_sf"/>
</dbReference>
<proteinExistence type="inferred from homology"/>
<dbReference type="Gene3D" id="3.90.600.10">
    <property type="entry name" value="Phosphoribosylglycinamide synthetase, C-terminal domain"/>
    <property type="match status" value="1"/>
</dbReference>
<comment type="pathway">
    <text evidence="3 14">Purine metabolism; IMP biosynthesis via de novo pathway; N(1)-(5-phospho-D-ribosyl)glycinamide from 5-phospho-alpha-D-ribose 1-diphosphate: step 2/2.</text>
</comment>
<dbReference type="InterPro" id="IPR020559">
    <property type="entry name" value="PRibGlycinamide_synth_CS"/>
</dbReference>
<comment type="similarity">
    <text evidence="11 14">Belongs to the GARS family.</text>
</comment>
<dbReference type="GO" id="GO:0006189">
    <property type="term" value="P:'de novo' IMP biosynthetic process"/>
    <property type="evidence" value="ECO:0007669"/>
    <property type="project" value="UniProtKB-UniRule"/>
</dbReference>
<dbReference type="UniPathway" id="UPA00074">
    <property type="reaction ID" value="UER00125"/>
</dbReference>
<dbReference type="Pfam" id="PF01071">
    <property type="entry name" value="GARS_A"/>
    <property type="match status" value="1"/>
</dbReference>
<evidence type="ECO:0000256" key="1">
    <source>
        <dbReference type="ARBA" id="ARBA00001936"/>
    </source>
</evidence>
<dbReference type="NCBIfam" id="TIGR00877">
    <property type="entry name" value="purD"/>
    <property type="match status" value="1"/>
</dbReference>
<evidence type="ECO:0000256" key="2">
    <source>
        <dbReference type="ARBA" id="ARBA00001946"/>
    </source>
</evidence>